<keyword evidence="3" id="KW-0012">Acyltransferase</keyword>
<reference evidence="3 4" key="1">
    <citation type="submission" date="2020-10" db="EMBL/GenBank/DDBJ databases">
        <title>Connecting structure to function with the recovery of over 1000 high-quality activated sludge metagenome-assembled genomes encoding full-length rRNA genes using long-read sequencing.</title>
        <authorList>
            <person name="Singleton C.M."/>
            <person name="Petriglieri F."/>
            <person name="Kristensen J.M."/>
            <person name="Kirkegaard R.H."/>
            <person name="Michaelsen T.Y."/>
            <person name="Andersen M.H."/>
            <person name="Karst S.M."/>
            <person name="Dueholm M.S."/>
            <person name="Nielsen P.H."/>
            <person name="Albertsen M."/>
        </authorList>
    </citation>
    <scope>NUCLEOTIDE SEQUENCE [LARGE SCALE GENOMIC DNA]</scope>
    <source>
        <strain evidence="3">Ribe_18-Q3-R11-54_BAT3C.373</strain>
    </source>
</reference>
<dbReference type="AlphaFoldDB" id="A0A9D7S8M9"/>
<keyword evidence="1" id="KW-0812">Transmembrane</keyword>
<name>A0A9D7S8M9_9BACT</name>
<feature type="transmembrane region" description="Helical" evidence="1">
    <location>
        <begin position="346"/>
        <end position="373"/>
    </location>
</feature>
<feature type="transmembrane region" description="Helical" evidence="1">
    <location>
        <begin position="69"/>
        <end position="92"/>
    </location>
</feature>
<gene>
    <name evidence="3" type="ORF">IPO85_06675</name>
</gene>
<protein>
    <submittedName>
        <fullName evidence="3">Acyltransferase</fullName>
    </submittedName>
</protein>
<dbReference type="GO" id="GO:0009103">
    <property type="term" value="P:lipopolysaccharide biosynthetic process"/>
    <property type="evidence" value="ECO:0007669"/>
    <property type="project" value="TreeGrafter"/>
</dbReference>
<organism evidence="3 4">
    <name type="scientific">Candidatus Defluviibacterium haderslevense</name>
    <dbReference type="NCBI Taxonomy" id="2981993"/>
    <lineage>
        <taxon>Bacteria</taxon>
        <taxon>Pseudomonadati</taxon>
        <taxon>Bacteroidota</taxon>
        <taxon>Saprospiria</taxon>
        <taxon>Saprospirales</taxon>
        <taxon>Saprospiraceae</taxon>
        <taxon>Candidatus Defluviibacterium</taxon>
    </lineage>
</organism>
<keyword evidence="3" id="KW-0808">Transferase</keyword>
<evidence type="ECO:0000259" key="2">
    <source>
        <dbReference type="Pfam" id="PF01757"/>
    </source>
</evidence>
<feature type="transmembrane region" description="Helical" evidence="1">
    <location>
        <begin position="165"/>
        <end position="187"/>
    </location>
</feature>
<dbReference type="InterPro" id="IPR050879">
    <property type="entry name" value="Acyltransferase_3"/>
</dbReference>
<accession>A0A9D7S8M9</accession>
<dbReference type="Pfam" id="PF01757">
    <property type="entry name" value="Acyl_transf_3"/>
    <property type="match status" value="1"/>
</dbReference>
<evidence type="ECO:0000256" key="1">
    <source>
        <dbReference type="SAM" id="Phobius"/>
    </source>
</evidence>
<feature type="transmembrane region" description="Helical" evidence="1">
    <location>
        <begin position="278"/>
        <end position="300"/>
    </location>
</feature>
<dbReference type="PANTHER" id="PTHR23028:SF53">
    <property type="entry name" value="ACYL_TRANSF_3 DOMAIN-CONTAINING PROTEIN"/>
    <property type="match status" value="1"/>
</dbReference>
<keyword evidence="1" id="KW-1133">Transmembrane helix</keyword>
<feature type="domain" description="Acyltransferase 3" evidence="2">
    <location>
        <begin position="23"/>
        <end position="370"/>
    </location>
</feature>
<dbReference type="GO" id="GO:0016747">
    <property type="term" value="F:acyltransferase activity, transferring groups other than amino-acyl groups"/>
    <property type="evidence" value="ECO:0007669"/>
    <property type="project" value="InterPro"/>
</dbReference>
<feature type="transmembrane region" description="Helical" evidence="1">
    <location>
        <begin position="248"/>
        <end position="272"/>
    </location>
</feature>
<dbReference type="EMBL" id="JADKFW010000004">
    <property type="protein sequence ID" value="MBK9717185.1"/>
    <property type="molecule type" value="Genomic_DNA"/>
</dbReference>
<proteinExistence type="predicted"/>
<dbReference type="InterPro" id="IPR002656">
    <property type="entry name" value="Acyl_transf_3_dom"/>
</dbReference>
<evidence type="ECO:0000313" key="4">
    <source>
        <dbReference type="Proteomes" id="UP000808349"/>
    </source>
</evidence>
<comment type="caution">
    <text evidence="3">The sequence shown here is derived from an EMBL/GenBank/DDBJ whole genome shotgun (WGS) entry which is preliminary data.</text>
</comment>
<dbReference type="GO" id="GO:0016020">
    <property type="term" value="C:membrane"/>
    <property type="evidence" value="ECO:0007669"/>
    <property type="project" value="TreeGrafter"/>
</dbReference>
<feature type="transmembrane region" description="Helical" evidence="1">
    <location>
        <begin position="307"/>
        <end position="326"/>
    </location>
</feature>
<feature type="transmembrane region" description="Helical" evidence="1">
    <location>
        <begin position="113"/>
        <end position="131"/>
    </location>
</feature>
<feature type="transmembrane region" description="Helical" evidence="1">
    <location>
        <begin position="218"/>
        <end position="236"/>
    </location>
</feature>
<feature type="transmembrane region" description="Helical" evidence="1">
    <location>
        <begin position="20"/>
        <end position="39"/>
    </location>
</feature>
<sequence>MMQLMELSFLRRITSSGKYISVVDGLRFLAIAMVIIYHLDGFIFRELNHSYIDSKTAYSWWHALCLRGYFGVELFFVISGFILALPFTEYYLNQGSKISIRNYFVRRLTRLEPPYIISLIIIFWVYVFVIQTKSYDDLAPSFLSSLFYAHTLIYDRSILPLVSTVTWSLEIEVQFYILAPLLFYLYYKKINDRRINLIFLTLFISNCSKILKPDFYSLYEYFHFFLLGILLADYYISKERIKIIDRWIQMSGSFLVGFISFVMIILTDITYIESKVGILKMGLSTVQLMFLFIFFYNVLFRAGPVRFYSNAIVTSIGGMCYSIYLFHNEIINGIGFYLIKHPFSSYFIMDYGLISIILSVSILILSTIFYILVERPCMNKNWPMQFWIKLSAPFVKLRR</sequence>
<feature type="transmembrane region" description="Helical" evidence="1">
    <location>
        <begin position="194"/>
        <end position="212"/>
    </location>
</feature>
<evidence type="ECO:0000313" key="3">
    <source>
        <dbReference type="EMBL" id="MBK9717185.1"/>
    </source>
</evidence>
<dbReference type="Proteomes" id="UP000808349">
    <property type="component" value="Unassembled WGS sequence"/>
</dbReference>
<keyword evidence="1" id="KW-0472">Membrane</keyword>
<dbReference type="PANTHER" id="PTHR23028">
    <property type="entry name" value="ACETYLTRANSFERASE"/>
    <property type="match status" value="1"/>
</dbReference>